<evidence type="ECO:0000313" key="1">
    <source>
        <dbReference type="EMBL" id="VDO07228.1"/>
    </source>
</evidence>
<dbReference type="WBParaSite" id="BTMF_0000091501-mRNA-1">
    <property type="protein sequence ID" value="BTMF_0000091501-mRNA-1"/>
    <property type="gene ID" value="BTMF_0000091501"/>
</dbReference>
<dbReference type="EMBL" id="UZAG01000122">
    <property type="protein sequence ID" value="VDO07228.1"/>
    <property type="molecule type" value="Genomic_DNA"/>
</dbReference>
<accession>A0A0R3Q3P7</accession>
<gene>
    <name evidence="1" type="ORF">BTMF_LOCUS279</name>
</gene>
<evidence type="ECO:0000313" key="3">
    <source>
        <dbReference type="WBParaSite" id="BTMF_0000091501-mRNA-1"/>
    </source>
</evidence>
<reference evidence="3" key="1">
    <citation type="submission" date="2017-02" db="UniProtKB">
        <authorList>
            <consortium name="WormBaseParasite"/>
        </authorList>
    </citation>
    <scope>IDENTIFICATION</scope>
</reference>
<protein>
    <submittedName>
        <fullName evidence="3">IF rod domain-containing protein</fullName>
    </submittedName>
</protein>
<name>A0A0R3Q3P7_9BILA</name>
<dbReference type="Proteomes" id="UP000280834">
    <property type="component" value="Unassembled WGS sequence"/>
</dbReference>
<dbReference type="AlphaFoldDB" id="A0A0R3Q3P7"/>
<evidence type="ECO:0000313" key="2">
    <source>
        <dbReference type="Proteomes" id="UP000280834"/>
    </source>
</evidence>
<keyword evidence="2" id="KW-1185">Reference proteome</keyword>
<sequence>MRAYRGLFGQSGDLAGYERMRMKSILAFSDRINGYLKEIIGDMMRWFTLEKELVCQARSDVRIKGKALLVKESSPGMSARIGYQLEDISRCLSLCFMIVCRISQYINLDGLREQRKASEDIIGHLKKERELISLQIDELRIKLNTLDTRIGKEEEICSRLERTIAHANETYEKLVESSQSLVDYVKKEYEGARSSGSSLT</sequence>
<proteinExistence type="predicted"/>
<organism evidence="3">
    <name type="scientific">Brugia timori</name>
    <dbReference type="NCBI Taxonomy" id="42155"/>
    <lineage>
        <taxon>Eukaryota</taxon>
        <taxon>Metazoa</taxon>
        <taxon>Ecdysozoa</taxon>
        <taxon>Nematoda</taxon>
        <taxon>Chromadorea</taxon>
        <taxon>Rhabditida</taxon>
        <taxon>Spirurina</taxon>
        <taxon>Spiruromorpha</taxon>
        <taxon>Filarioidea</taxon>
        <taxon>Onchocercidae</taxon>
        <taxon>Brugia</taxon>
    </lineage>
</organism>
<reference evidence="1 2" key="2">
    <citation type="submission" date="2018-11" db="EMBL/GenBank/DDBJ databases">
        <authorList>
            <consortium name="Pathogen Informatics"/>
        </authorList>
    </citation>
    <scope>NUCLEOTIDE SEQUENCE [LARGE SCALE GENOMIC DNA]</scope>
</reference>